<dbReference type="InterPro" id="IPR000792">
    <property type="entry name" value="Tscrpt_reg_LuxR_C"/>
</dbReference>
<dbReference type="SMART" id="SM00421">
    <property type="entry name" value="HTH_LUXR"/>
    <property type="match status" value="1"/>
</dbReference>
<dbReference type="OrthoDB" id="9797341at2"/>
<keyword evidence="2 8" id="KW-0238">DNA-binding</keyword>
<evidence type="ECO:0000256" key="2">
    <source>
        <dbReference type="ARBA" id="ARBA00023125"/>
    </source>
</evidence>
<evidence type="ECO:0000313" key="9">
    <source>
        <dbReference type="Proteomes" id="UP000004478"/>
    </source>
</evidence>
<name>K1LY01_CECL9</name>
<dbReference type="AlphaFoldDB" id="K1LY01"/>
<dbReference type="PROSITE" id="PS50005">
    <property type="entry name" value="TPR"/>
    <property type="match status" value="2"/>
</dbReference>
<reference evidence="8 9" key="1">
    <citation type="journal article" date="2012" name="J. Bacteriol.">
        <title>Draft Genome Sequence of Cecembia lonarensis Strain LW9T, Isolated from Lonar Lake, a Haloalkaline Lake in India.</title>
        <authorList>
            <person name="Shivaji S."/>
            <person name="Ara S."/>
            <person name="Singh A."/>
            <person name="Pinnaka A.K."/>
        </authorList>
    </citation>
    <scope>NUCLEOTIDE SEQUENCE [LARGE SCALE GENOMIC DNA]</scope>
    <source>
        <strain evidence="8 9">LW9</strain>
    </source>
</reference>
<evidence type="ECO:0000256" key="4">
    <source>
        <dbReference type="PROSITE-ProRule" id="PRU00339"/>
    </source>
</evidence>
<evidence type="ECO:0000256" key="6">
    <source>
        <dbReference type="SAM" id="Phobius"/>
    </source>
</evidence>
<dbReference type="CDD" id="cd06170">
    <property type="entry name" value="LuxR_C_like"/>
    <property type="match status" value="1"/>
</dbReference>
<dbReference type="GO" id="GO:0003677">
    <property type="term" value="F:DNA binding"/>
    <property type="evidence" value="ECO:0007669"/>
    <property type="project" value="UniProtKB-KW"/>
</dbReference>
<dbReference type="PANTHER" id="PTHR44688">
    <property type="entry name" value="DNA-BINDING TRANSCRIPTIONAL ACTIVATOR DEVR_DOSR"/>
    <property type="match status" value="1"/>
</dbReference>
<sequence>MEKVDLSRNIKNQKSYFSRFFYLLTFTSLITFRLSAQNEIPQLLDDLKKSKRDTQMVWIYRDLAFYYLDKNLDSALYFSELGIQLSKELGFPSGEIWTLYQKALAEEFMDNFEASVSSLQAAYEISFAIQDSLSMSKLINALGVAHYYQSRLKEAIAYYQDAFTLSEKINYQEGIAQSLNNLGVIHRQRRNFKRALDIYQQSLEIKMANKDTIGIINSKYNLGLLHSYTYDYDKSLQEFSDAEKLLQNTKQEHNLAEVKIGQGVAYYNLDRYEDAKTFLNDGLKKLKPSNVFEKISALTYLGMIELRSGAPEIGMQKLLEAYEMVKETERLELQRQVNREMATAYELLNQPSQSVAYWKAYNSINDSINNEQRQWAIEEMQARFETIEKDKIIQMQELQLAKEKSQKSRFIFLIIFLVMASLGTVYYFFKFRKKEKLSPVLVQPEIIRPSLELDFKKINTKLLSPLTNRESEIVRLVEEGLTNSEIAARLFVSENTVKTHLKNVFSKTNALNRTDLIHKLRSF</sequence>
<gene>
    <name evidence="8" type="ORF">B879_02305</name>
</gene>
<accession>K1LY01</accession>
<feature type="transmembrane region" description="Helical" evidence="6">
    <location>
        <begin position="20"/>
        <end position="36"/>
    </location>
</feature>
<dbReference type="Pfam" id="PF00196">
    <property type="entry name" value="GerE"/>
    <property type="match status" value="1"/>
</dbReference>
<dbReference type="EMBL" id="AMGM01000034">
    <property type="protein sequence ID" value="EKB49039.1"/>
    <property type="molecule type" value="Genomic_DNA"/>
</dbReference>
<evidence type="ECO:0000256" key="1">
    <source>
        <dbReference type="ARBA" id="ARBA00023015"/>
    </source>
</evidence>
<evidence type="ECO:0000313" key="8">
    <source>
        <dbReference type="EMBL" id="EKB49039.1"/>
    </source>
</evidence>
<dbReference type="Proteomes" id="UP000004478">
    <property type="component" value="Unassembled WGS sequence"/>
</dbReference>
<keyword evidence="1" id="KW-0805">Transcription regulation</keyword>
<keyword evidence="5" id="KW-0175">Coiled coil</keyword>
<dbReference type="InterPro" id="IPR019734">
    <property type="entry name" value="TPR_rpt"/>
</dbReference>
<proteinExistence type="predicted"/>
<feature type="coiled-coil region" evidence="5">
    <location>
        <begin position="232"/>
        <end position="259"/>
    </location>
</feature>
<organism evidence="8 9">
    <name type="scientific">Cecembia lonarensis (strain CCUG 58316 / KCTC 22772 / LW9)</name>
    <dbReference type="NCBI Taxonomy" id="1225176"/>
    <lineage>
        <taxon>Bacteria</taxon>
        <taxon>Pseudomonadati</taxon>
        <taxon>Bacteroidota</taxon>
        <taxon>Cytophagia</taxon>
        <taxon>Cytophagales</taxon>
        <taxon>Cyclobacteriaceae</taxon>
        <taxon>Cecembia</taxon>
    </lineage>
</organism>
<evidence type="ECO:0000256" key="3">
    <source>
        <dbReference type="ARBA" id="ARBA00023163"/>
    </source>
</evidence>
<dbReference type="PROSITE" id="PS00622">
    <property type="entry name" value="HTH_LUXR_1"/>
    <property type="match status" value="1"/>
</dbReference>
<keyword evidence="9" id="KW-1185">Reference proteome</keyword>
<keyword evidence="6" id="KW-0472">Membrane</keyword>
<dbReference type="PRINTS" id="PR00038">
    <property type="entry name" value="HTHLUXR"/>
</dbReference>
<keyword evidence="6" id="KW-1133">Transmembrane helix</keyword>
<keyword evidence="4" id="KW-0802">TPR repeat</keyword>
<dbReference type="SUPFAM" id="SSF48452">
    <property type="entry name" value="TPR-like"/>
    <property type="match status" value="3"/>
</dbReference>
<dbReference type="RefSeq" id="WP_009185334.1">
    <property type="nucleotide sequence ID" value="NZ_AMGM01000034.1"/>
</dbReference>
<evidence type="ECO:0000256" key="5">
    <source>
        <dbReference type="SAM" id="Coils"/>
    </source>
</evidence>
<dbReference type="InterPro" id="IPR016032">
    <property type="entry name" value="Sig_transdc_resp-reg_C-effctor"/>
</dbReference>
<feature type="transmembrane region" description="Helical" evidence="6">
    <location>
        <begin position="410"/>
        <end position="429"/>
    </location>
</feature>
<protein>
    <submittedName>
        <fullName evidence="8">DNA-binding transcriptional regulator CsgD</fullName>
    </submittedName>
</protein>
<keyword evidence="3" id="KW-0804">Transcription</keyword>
<dbReference type="Gene3D" id="1.25.40.10">
    <property type="entry name" value="Tetratricopeptide repeat domain"/>
    <property type="match status" value="2"/>
</dbReference>
<feature type="repeat" description="TPR" evidence="4">
    <location>
        <begin position="176"/>
        <end position="209"/>
    </location>
</feature>
<dbReference type="SMART" id="SM00028">
    <property type="entry name" value="TPR"/>
    <property type="match status" value="4"/>
</dbReference>
<dbReference type="SUPFAM" id="SSF46894">
    <property type="entry name" value="C-terminal effector domain of the bipartite response regulators"/>
    <property type="match status" value="1"/>
</dbReference>
<evidence type="ECO:0000259" key="7">
    <source>
        <dbReference type="PROSITE" id="PS50043"/>
    </source>
</evidence>
<dbReference type="PANTHER" id="PTHR44688:SF25">
    <property type="entry name" value="HTH LUXR-TYPE DOMAIN-CONTAINING PROTEIN"/>
    <property type="match status" value="1"/>
</dbReference>
<dbReference type="GO" id="GO:0006355">
    <property type="term" value="P:regulation of DNA-templated transcription"/>
    <property type="evidence" value="ECO:0007669"/>
    <property type="project" value="InterPro"/>
</dbReference>
<dbReference type="PROSITE" id="PS50043">
    <property type="entry name" value="HTH_LUXR_2"/>
    <property type="match status" value="1"/>
</dbReference>
<dbReference type="Pfam" id="PF13424">
    <property type="entry name" value="TPR_12"/>
    <property type="match status" value="1"/>
</dbReference>
<feature type="domain" description="HTH luxR-type" evidence="7">
    <location>
        <begin position="459"/>
        <end position="523"/>
    </location>
</feature>
<keyword evidence="6" id="KW-0812">Transmembrane</keyword>
<dbReference type="Gene3D" id="1.10.10.10">
    <property type="entry name" value="Winged helix-like DNA-binding domain superfamily/Winged helix DNA-binding domain"/>
    <property type="match status" value="1"/>
</dbReference>
<dbReference type="InterPro" id="IPR011990">
    <property type="entry name" value="TPR-like_helical_dom_sf"/>
</dbReference>
<feature type="repeat" description="TPR" evidence="4">
    <location>
        <begin position="136"/>
        <end position="169"/>
    </location>
</feature>
<dbReference type="InterPro" id="IPR036388">
    <property type="entry name" value="WH-like_DNA-bd_sf"/>
</dbReference>
<comment type="caution">
    <text evidence="8">The sequence shown here is derived from an EMBL/GenBank/DDBJ whole genome shotgun (WGS) entry which is preliminary data.</text>
</comment>